<comment type="similarity">
    <text evidence="7">Belongs to the binding-protein-dependent transport system permease family.</text>
</comment>
<feature type="transmembrane region" description="Helical" evidence="7">
    <location>
        <begin position="111"/>
        <end position="131"/>
    </location>
</feature>
<comment type="subcellular location">
    <subcellularLocation>
        <location evidence="1 7">Cell membrane</location>
        <topology evidence="1 7">Multi-pass membrane protein</topology>
    </subcellularLocation>
</comment>
<dbReference type="PANTHER" id="PTHR43744:SF9">
    <property type="entry name" value="POLYGALACTURONAN_RHAMNOGALACTURONAN TRANSPORT SYSTEM PERMEASE PROTEIN YTCP"/>
    <property type="match status" value="1"/>
</dbReference>
<feature type="transmembrane region" description="Helical" evidence="7">
    <location>
        <begin position="143"/>
        <end position="163"/>
    </location>
</feature>
<evidence type="ECO:0000256" key="1">
    <source>
        <dbReference type="ARBA" id="ARBA00004651"/>
    </source>
</evidence>
<protein>
    <submittedName>
        <fullName evidence="9">Carbohydrate ABC transporter permease</fullName>
    </submittedName>
</protein>
<accession>A0ABW5QSB2</accession>
<feature type="transmembrane region" description="Helical" evidence="7">
    <location>
        <begin position="78"/>
        <end position="99"/>
    </location>
</feature>
<dbReference type="CDD" id="cd06261">
    <property type="entry name" value="TM_PBP2"/>
    <property type="match status" value="1"/>
</dbReference>
<proteinExistence type="inferred from homology"/>
<dbReference type="InterPro" id="IPR000515">
    <property type="entry name" value="MetI-like"/>
</dbReference>
<gene>
    <name evidence="9" type="ORF">ACFSW5_01985</name>
</gene>
<evidence type="ECO:0000256" key="2">
    <source>
        <dbReference type="ARBA" id="ARBA00022448"/>
    </source>
</evidence>
<keyword evidence="6 7" id="KW-0472">Membrane</keyword>
<evidence type="ECO:0000313" key="9">
    <source>
        <dbReference type="EMBL" id="MFD2659030.1"/>
    </source>
</evidence>
<keyword evidence="10" id="KW-1185">Reference proteome</keyword>
<dbReference type="PROSITE" id="PS50928">
    <property type="entry name" value="ABC_TM1"/>
    <property type="match status" value="1"/>
</dbReference>
<dbReference type="EMBL" id="JBHUMY010000001">
    <property type="protein sequence ID" value="MFD2659030.1"/>
    <property type="molecule type" value="Genomic_DNA"/>
</dbReference>
<evidence type="ECO:0000256" key="7">
    <source>
        <dbReference type="RuleBase" id="RU363032"/>
    </source>
</evidence>
<dbReference type="PANTHER" id="PTHR43744">
    <property type="entry name" value="ABC TRANSPORTER PERMEASE PROTEIN MG189-RELATED-RELATED"/>
    <property type="match status" value="1"/>
</dbReference>
<feature type="transmembrane region" description="Helical" evidence="7">
    <location>
        <begin position="184"/>
        <end position="206"/>
    </location>
</feature>
<comment type="caution">
    <text evidence="9">The sequence shown here is derived from an EMBL/GenBank/DDBJ whole genome shotgun (WGS) entry which is preliminary data.</text>
</comment>
<evidence type="ECO:0000256" key="6">
    <source>
        <dbReference type="ARBA" id="ARBA00023136"/>
    </source>
</evidence>
<dbReference type="RefSeq" id="WP_379269168.1">
    <property type="nucleotide sequence ID" value="NZ_JBHUGT010000031.1"/>
</dbReference>
<keyword evidence="5 7" id="KW-1133">Transmembrane helix</keyword>
<evidence type="ECO:0000259" key="8">
    <source>
        <dbReference type="PROSITE" id="PS50928"/>
    </source>
</evidence>
<dbReference type="Pfam" id="PF00528">
    <property type="entry name" value="BPD_transp_1"/>
    <property type="match status" value="1"/>
</dbReference>
<dbReference type="Gene3D" id="1.10.3720.10">
    <property type="entry name" value="MetI-like"/>
    <property type="match status" value="1"/>
</dbReference>
<name>A0ABW5QSB2_9BACL</name>
<keyword evidence="3" id="KW-1003">Cell membrane</keyword>
<evidence type="ECO:0000313" key="10">
    <source>
        <dbReference type="Proteomes" id="UP001597493"/>
    </source>
</evidence>
<feature type="domain" description="ABC transmembrane type-1" evidence="8">
    <location>
        <begin position="76"/>
        <end position="279"/>
    </location>
</feature>
<dbReference type="Proteomes" id="UP001597493">
    <property type="component" value="Unassembled WGS sequence"/>
</dbReference>
<evidence type="ECO:0000256" key="3">
    <source>
        <dbReference type="ARBA" id="ARBA00022475"/>
    </source>
</evidence>
<dbReference type="InterPro" id="IPR035906">
    <property type="entry name" value="MetI-like_sf"/>
</dbReference>
<keyword evidence="2 7" id="KW-0813">Transport</keyword>
<sequence>MAKQYRTAAGMTFDAANYIFLTLFGLAAVLPFIYVIAGSFASDAELTSRAVFFIPKTFTLNAYEFIFSTDTIVQSIGVSVYVTVIGTLVNLFFTVTMAYSLARRGLYGRNFVLNLVIFSMLFGGGMIPTYLVVKELQLLDTLWALMLPGAISAFNLIIVKNFFQEIPKEIEEAGRIDGCSELGLLSRIVLPLSMPVLATFTLFYAVGHWNDFFGALLYISDPQKWPLQVMLRQIVLLSQAAAGDMNAMDPNFVKPPDQSIKMAVIVVGTIPILCVYPFLQKHFAKGVLLGSVKG</sequence>
<evidence type="ECO:0000256" key="4">
    <source>
        <dbReference type="ARBA" id="ARBA00022692"/>
    </source>
</evidence>
<feature type="transmembrane region" description="Helical" evidence="7">
    <location>
        <begin position="260"/>
        <end position="279"/>
    </location>
</feature>
<evidence type="ECO:0000256" key="5">
    <source>
        <dbReference type="ARBA" id="ARBA00022989"/>
    </source>
</evidence>
<organism evidence="9 10">
    <name type="scientific">Paenibacillus thailandensis</name>
    <dbReference type="NCBI Taxonomy" id="393250"/>
    <lineage>
        <taxon>Bacteria</taxon>
        <taxon>Bacillati</taxon>
        <taxon>Bacillota</taxon>
        <taxon>Bacilli</taxon>
        <taxon>Bacillales</taxon>
        <taxon>Paenibacillaceae</taxon>
        <taxon>Paenibacillus</taxon>
    </lineage>
</organism>
<feature type="transmembrane region" description="Helical" evidence="7">
    <location>
        <begin position="15"/>
        <end position="37"/>
    </location>
</feature>
<keyword evidence="4 7" id="KW-0812">Transmembrane</keyword>
<dbReference type="SUPFAM" id="SSF161098">
    <property type="entry name" value="MetI-like"/>
    <property type="match status" value="1"/>
</dbReference>
<reference evidence="10" key="1">
    <citation type="journal article" date="2019" name="Int. J. Syst. Evol. Microbiol.">
        <title>The Global Catalogue of Microorganisms (GCM) 10K type strain sequencing project: providing services to taxonomists for standard genome sequencing and annotation.</title>
        <authorList>
            <consortium name="The Broad Institute Genomics Platform"/>
            <consortium name="The Broad Institute Genome Sequencing Center for Infectious Disease"/>
            <person name="Wu L."/>
            <person name="Ma J."/>
        </authorList>
    </citation>
    <scope>NUCLEOTIDE SEQUENCE [LARGE SCALE GENOMIC DNA]</scope>
    <source>
        <strain evidence="10">TISTR 1827</strain>
    </source>
</reference>